<dbReference type="EMBL" id="JAUQTB010000002">
    <property type="protein sequence ID" value="MDO7905940.1"/>
    <property type="molecule type" value="Genomic_DNA"/>
</dbReference>
<sequence>MSKEAGAPGNGRLSFYYSEELLSFSTQVKWFCFRLAALFTRDKLAARTRLQKIETQLAKLRRLRLQT</sequence>
<dbReference type="Proteomes" id="UP001240171">
    <property type="component" value="Unassembled WGS sequence"/>
</dbReference>
<proteinExistence type="predicted"/>
<reference evidence="1 2" key="1">
    <citation type="submission" date="2023-07" db="EMBL/GenBank/DDBJ databases">
        <title>Paenibacillus sp. JX-17 nov. isolated from soil.</title>
        <authorList>
            <person name="Wan Y."/>
            <person name="Liu B."/>
        </authorList>
    </citation>
    <scope>NUCLEOTIDE SEQUENCE [LARGE SCALE GENOMIC DNA]</scope>
    <source>
        <strain evidence="1 2">JX-17</strain>
    </source>
</reference>
<comment type="caution">
    <text evidence="1">The sequence shown here is derived from an EMBL/GenBank/DDBJ whole genome shotgun (WGS) entry which is preliminary data.</text>
</comment>
<accession>A0ABT9C9K1</accession>
<organism evidence="1 2">
    <name type="scientific">Paenibacillus lacisoli</name>
    <dbReference type="NCBI Taxonomy" id="3064525"/>
    <lineage>
        <taxon>Bacteria</taxon>
        <taxon>Bacillati</taxon>
        <taxon>Bacillota</taxon>
        <taxon>Bacilli</taxon>
        <taxon>Bacillales</taxon>
        <taxon>Paenibacillaceae</taxon>
        <taxon>Paenibacillus</taxon>
    </lineage>
</organism>
<evidence type="ECO:0000313" key="1">
    <source>
        <dbReference type="EMBL" id="MDO7905940.1"/>
    </source>
</evidence>
<gene>
    <name evidence="1" type="ORF">Q5741_05845</name>
</gene>
<protein>
    <submittedName>
        <fullName evidence="1">Uncharacterized protein</fullName>
    </submittedName>
</protein>
<dbReference type="RefSeq" id="WP_305023129.1">
    <property type="nucleotide sequence ID" value="NZ_JAUQTB010000002.1"/>
</dbReference>
<evidence type="ECO:0000313" key="2">
    <source>
        <dbReference type="Proteomes" id="UP001240171"/>
    </source>
</evidence>
<keyword evidence="2" id="KW-1185">Reference proteome</keyword>
<name>A0ABT9C9K1_9BACL</name>